<reference evidence="4 5" key="1">
    <citation type="submission" date="2014-09" db="EMBL/GenBank/DDBJ databases">
        <title>Genome sequencing of Methyloceanibacter caenitepidi Gela4.</title>
        <authorList>
            <person name="Takeuchi M."/>
            <person name="Susumu S."/>
            <person name="Kamagata Y."/>
            <person name="Oshima K."/>
            <person name="Hattori M."/>
            <person name="Iwasaki W."/>
        </authorList>
    </citation>
    <scope>NUCLEOTIDE SEQUENCE [LARGE SCALE GENOMIC DNA]</scope>
    <source>
        <strain evidence="4 5">Gela4</strain>
    </source>
</reference>
<dbReference type="HOGENOM" id="CLU_038800_1_0_5"/>
<dbReference type="Pfam" id="PF08484">
    <property type="entry name" value="Methyltransf_14"/>
    <property type="match status" value="1"/>
</dbReference>
<dbReference type="KEGG" id="mcg:GL4_0211"/>
<dbReference type="CDD" id="cd02440">
    <property type="entry name" value="AdoMet_MTases"/>
    <property type="match status" value="1"/>
</dbReference>
<dbReference type="InterPro" id="IPR013630">
    <property type="entry name" value="Methyltransf_Zn-bd_dom_put"/>
</dbReference>
<keyword evidence="4" id="KW-0489">Methyltransferase</keyword>
<name>A0A0A8JZ32_9HYPH</name>
<dbReference type="InterPro" id="IPR029063">
    <property type="entry name" value="SAM-dependent_MTases_sf"/>
</dbReference>
<evidence type="ECO:0000256" key="1">
    <source>
        <dbReference type="SAM" id="MobiDB-lite"/>
    </source>
</evidence>
<accession>A0A0A8JZ32</accession>
<dbReference type="PANTHER" id="PTHR43861">
    <property type="entry name" value="TRANS-ACONITATE 2-METHYLTRANSFERASE-RELATED"/>
    <property type="match status" value="1"/>
</dbReference>
<feature type="region of interest" description="Disordered" evidence="1">
    <location>
        <begin position="421"/>
        <end position="443"/>
    </location>
</feature>
<organism evidence="4 5">
    <name type="scientific">Methyloceanibacter caenitepidi</name>
    <dbReference type="NCBI Taxonomy" id="1384459"/>
    <lineage>
        <taxon>Bacteria</taxon>
        <taxon>Pseudomonadati</taxon>
        <taxon>Pseudomonadota</taxon>
        <taxon>Alphaproteobacteria</taxon>
        <taxon>Hyphomicrobiales</taxon>
        <taxon>Hyphomicrobiaceae</taxon>
        <taxon>Methyloceanibacter</taxon>
    </lineage>
</organism>
<dbReference type="Gene3D" id="3.40.50.150">
    <property type="entry name" value="Vaccinia Virus protein VP39"/>
    <property type="match status" value="1"/>
</dbReference>
<dbReference type="STRING" id="1384459.GL4_0211"/>
<keyword evidence="5" id="KW-1185">Reference proteome</keyword>
<dbReference type="GO" id="GO:0032259">
    <property type="term" value="P:methylation"/>
    <property type="evidence" value="ECO:0007669"/>
    <property type="project" value="UniProtKB-KW"/>
</dbReference>
<evidence type="ECO:0000313" key="4">
    <source>
        <dbReference type="EMBL" id="BAQ15681.1"/>
    </source>
</evidence>
<dbReference type="Proteomes" id="UP000031643">
    <property type="component" value="Chromosome"/>
</dbReference>
<dbReference type="EMBL" id="AP014648">
    <property type="protein sequence ID" value="BAQ15681.1"/>
    <property type="molecule type" value="Genomic_DNA"/>
</dbReference>
<dbReference type="GO" id="GO:0008168">
    <property type="term" value="F:methyltransferase activity"/>
    <property type="evidence" value="ECO:0007669"/>
    <property type="project" value="UniProtKB-KW"/>
</dbReference>
<dbReference type="InterPro" id="IPR038576">
    <property type="entry name" value="Methyltransf_Zn-bd_dom_put_sf"/>
</dbReference>
<proteinExistence type="predicted"/>
<protein>
    <submittedName>
        <fullName evidence="4">Methyltransferase, putative</fullName>
    </submittedName>
</protein>
<keyword evidence="4" id="KW-0808">Transferase</keyword>
<dbReference type="Gene3D" id="6.20.50.110">
    <property type="entry name" value="Methyltransferase, zinc-binding domain"/>
    <property type="match status" value="1"/>
</dbReference>
<sequence>MTNEPVSAEPCCRICHAPLRHTFVDLGMSPLCESFVPADKIDAMEPFYPLHVMVCDQCFLVQLREYVSPESIFDDYAYFSSYSTSWVAHAKTYCEMIAARLGLGADSQVVEIASNDGYLLQHFGPLGIPVHGVEPSGNVAEVAIEKGIPTTVDFFGQGLARQLVEDGRAADLIVANNVLAHVPDINDFVAGLKILLKPEGIATLEFPHLERLMAENQFDTIYHEHFSYLSALVIERLAKMHGLAFVDVEELPSHGGSLRIYLAQAGSSHVRSPRVDELIARERKLGFDNLAGYVGFSDKVERTKRELLSFLIAAKNEGKRICGYGAPGKGNTLLNYCGIGPDFLDFTVDRNPYKHGRFTPGTHIPIRPVEAIDEAKPDLILILPWNLTKEIVSQMKHVADWGAKFVIPIPAAHVIDPAALPESSTAESGTSSERPAASAVANG</sequence>
<gene>
    <name evidence="4" type="ORF">GL4_0211</name>
</gene>
<dbReference type="Pfam" id="PF13489">
    <property type="entry name" value="Methyltransf_23"/>
    <property type="match status" value="1"/>
</dbReference>
<dbReference type="Pfam" id="PF08421">
    <property type="entry name" value="Methyltransf_13"/>
    <property type="match status" value="1"/>
</dbReference>
<feature type="compositionally biased region" description="Low complexity" evidence="1">
    <location>
        <begin position="422"/>
        <end position="433"/>
    </location>
</feature>
<feature type="domain" description="C-methyltransferase" evidence="3">
    <location>
        <begin position="252"/>
        <end position="410"/>
    </location>
</feature>
<dbReference type="AlphaFoldDB" id="A0A0A8JZ32"/>
<evidence type="ECO:0000259" key="2">
    <source>
        <dbReference type="Pfam" id="PF08421"/>
    </source>
</evidence>
<dbReference type="Gene3D" id="6.10.250.3100">
    <property type="match status" value="1"/>
</dbReference>
<feature type="domain" description="Methyltransferase putative zinc binding" evidence="2">
    <location>
        <begin position="12"/>
        <end position="73"/>
    </location>
</feature>
<evidence type="ECO:0000259" key="3">
    <source>
        <dbReference type="Pfam" id="PF08484"/>
    </source>
</evidence>
<dbReference type="Gene3D" id="3.40.50.720">
    <property type="entry name" value="NAD(P)-binding Rossmann-like Domain"/>
    <property type="match status" value="1"/>
</dbReference>
<dbReference type="SUPFAM" id="SSF53335">
    <property type="entry name" value="S-adenosyl-L-methionine-dependent methyltransferases"/>
    <property type="match status" value="1"/>
</dbReference>
<dbReference type="OrthoDB" id="9815644at2"/>
<dbReference type="PANTHER" id="PTHR43861:SF5">
    <property type="entry name" value="BLL5978 PROTEIN"/>
    <property type="match status" value="1"/>
</dbReference>
<dbReference type="InterPro" id="IPR013691">
    <property type="entry name" value="MeTrfase_14"/>
</dbReference>
<evidence type="ECO:0000313" key="5">
    <source>
        <dbReference type="Proteomes" id="UP000031643"/>
    </source>
</evidence>